<dbReference type="Gene3D" id="3.10.25.10">
    <property type="entry name" value="Formyl transferase, C-terminal domain"/>
    <property type="match status" value="1"/>
</dbReference>
<dbReference type="InterPro" id="IPR041711">
    <property type="entry name" value="Met-tRNA-FMT_N"/>
</dbReference>
<evidence type="ECO:0000256" key="4">
    <source>
        <dbReference type="ARBA" id="ARBA00016014"/>
    </source>
</evidence>
<dbReference type="GO" id="GO:0004479">
    <property type="term" value="F:methionyl-tRNA formyltransferase activity"/>
    <property type="evidence" value="ECO:0007669"/>
    <property type="project" value="UniProtKB-UniRule"/>
</dbReference>
<evidence type="ECO:0000256" key="8">
    <source>
        <dbReference type="HAMAP-Rule" id="MF_00182"/>
    </source>
</evidence>
<organism evidence="11 12">
    <name type="scientific">Faunimonas pinastri</name>
    <dbReference type="NCBI Taxonomy" id="1855383"/>
    <lineage>
        <taxon>Bacteria</taxon>
        <taxon>Pseudomonadati</taxon>
        <taxon>Pseudomonadota</taxon>
        <taxon>Alphaproteobacteria</taxon>
        <taxon>Hyphomicrobiales</taxon>
        <taxon>Afifellaceae</taxon>
        <taxon>Faunimonas</taxon>
    </lineage>
</organism>
<accession>A0A1H9HFP8</accession>
<keyword evidence="5 8" id="KW-0808">Transferase</keyword>
<evidence type="ECO:0000256" key="3">
    <source>
        <dbReference type="ARBA" id="ARBA00012261"/>
    </source>
</evidence>
<dbReference type="InterPro" id="IPR002376">
    <property type="entry name" value="Formyl_transf_N"/>
</dbReference>
<evidence type="ECO:0000256" key="5">
    <source>
        <dbReference type="ARBA" id="ARBA00022679"/>
    </source>
</evidence>
<dbReference type="InterPro" id="IPR036477">
    <property type="entry name" value="Formyl_transf_N_sf"/>
</dbReference>
<reference evidence="11 12" key="1">
    <citation type="submission" date="2016-10" db="EMBL/GenBank/DDBJ databases">
        <authorList>
            <person name="de Groot N.N."/>
        </authorList>
    </citation>
    <scope>NUCLEOTIDE SEQUENCE [LARGE SCALE GENOMIC DNA]</scope>
    <source>
        <strain evidence="11 12">A52C2</strain>
    </source>
</reference>
<comment type="similarity">
    <text evidence="2 8">Belongs to the Fmt family.</text>
</comment>
<dbReference type="CDD" id="cd08704">
    <property type="entry name" value="Met_tRNA_FMT_C"/>
    <property type="match status" value="1"/>
</dbReference>
<keyword evidence="6 8" id="KW-0648">Protein biosynthesis</keyword>
<evidence type="ECO:0000256" key="2">
    <source>
        <dbReference type="ARBA" id="ARBA00010699"/>
    </source>
</evidence>
<evidence type="ECO:0000259" key="9">
    <source>
        <dbReference type="Pfam" id="PF00551"/>
    </source>
</evidence>
<gene>
    <name evidence="8" type="primary">fmt</name>
    <name evidence="11" type="ORF">SAMN05216548_10627</name>
</gene>
<dbReference type="Pfam" id="PF00551">
    <property type="entry name" value="Formyl_trans_N"/>
    <property type="match status" value="1"/>
</dbReference>
<dbReference type="InterPro" id="IPR011034">
    <property type="entry name" value="Formyl_transferase-like_C_sf"/>
</dbReference>
<evidence type="ECO:0000256" key="7">
    <source>
        <dbReference type="ARBA" id="ARBA00048558"/>
    </source>
</evidence>
<dbReference type="CDD" id="cd08646">
    <property type="entry name" value="FMT_core_Met-tRNA-FMT_N"/>
    <property type="match status" value="1"/>
</dbReference>
<proteinExistence type="inferred from homology"/>
<comment type="catalytic activity">
    <reaction evidence="7 8">
        <text>L-methionyl-tRNA(fMet) + (6R)-10-formyltetrahydrofolate = N-formyl-L-methionyl-tRNA(fMet) + (6S)-5,6,7,8-tetrahydrofolate + H(+)</text>
        <dbReference type="Rhea" id="RHEA:24380"/>
        <dbReference type="Rhea" id="RHEA-COMP:9952"/>
        <dbReference type="Rhea" id="RHEA-COMP:9953"/>
        <dbReference type="ChEBI" id="CHEBI:15378"/>
        <dbReference type="ChEBI" id="CHEBI:57453"/>
        <dbReference type="ChEBI" id="CHEBI:78530"/>
        <dbReference type="ChEBI" id="CHEBI:78844"/>
        <dbReference type="ChEBI" id="CHEBI:195366"/>
        <dbReference type="EC" id="2.1.2.9"/>
    </reaction>
</comment>
<feature type="domain" description="Formyl transferase N-terminal" evidence="9">
    <location>
        <begin position="4"/>
        <end position="182"/>
    </location>
</feature>
<dbReference type="HAMAP" id="MF_00182">
    <property type="entry name" value="Formyl_trans"/>
    <property type="match status" value="1"/>
</dbReference>
<dbReference type="InterPro" id="IPR037022">
    <property type="entry name" value="Formyl_trans_C_sf"/>
</dbReference>
<dbReference type="GO" id="GO:0005829">
    <property type="term" value="C:cytosol"/>
    <property type="evidence" value="ECO:0007669"/>
    <property type="project" value="TreeGrafter"/>
</dbReference>
<feature type="domain" description="Formyl transferase C-terminal" evidence="10">
    <location>
        <begin position="205"/>
        <end position="305"/>
    </location>
</feature>
<keyword evidence="12" id="KW-1185">Reference proteome</keyword>
<evidence type="ECO:0000313" key="11">
    <source>
        <dbReference type="EMBL" id="SEQ61159.1"/>
    </source>
</evidence>
<dbReference type="InterPro" id="IPR005793">
    <property type="entry name" value="Formyl_trans_C"/>
</dbReference>
<dbReference type="Pfam" id="PF02911">
    <property type="entry name" value="Formyl_trans_C"/>
    <property type="match status" value="1"/>
</dbReference>
<dbReference type="SUPFAM" id="SSF53328">
    <property type="entry name" value="Formyltransferase"/>
    <property type="match status" value="1"/>
</dbReference>
<dbReference type="AlphaFoldDB" id="A0A1H9HFP8"/>
<dbReference type="Proteomes" id="UP000199647">
    <property type="component" value="Unassembled WGS sequence"/>
</dbReference>
<dbReference type="InterPro" id="IPR005794">
    <property type="entry name" value="Fmt"/>
</dbReference>
<dbReference type="EC" id="2.1.2.9" evidence="3 8"/>
<evidence type="ECO:0000313" key="12">
    <source>
        <dbReference type="Proteomes" id="UP000199647"/>
    </source>
</evidence>
<protein>
    <recommendedName>
        <fullName evidence="4 8">Methionyl-tRNA formyltransferase</fullName>
        <ecNumber evidence="3 8">2.1.2.9</ecNumber>
    </recommendedName>
</protein>
<dbReference type="NCBIfam" id="TIGR00460">
    <property type="entry name" value="fmt"/>
    <property type="match status" value="1"/>
</dbReference>
<dbReference type="PANTHER" id="PTHR11138:SF5">
    <property type="entry name" value="METHIONYL-TRNA FORMYLTRANSFERASE, MITOCHONDRIAL"/>
    <property type="match status" value="1"/>
</dbReference>
<dbReference type="STRING" id="1855383.SAMN05216548_10627"/>
<dbReference type="SUPFAM" id="SSF50486">
    <property type="entry name" value="FMT C-terminal domain-like"/>
    <property type="match status" value="1"/>
</dbReference>
<dbReference type="InterPro" id="IPR044135">
    <property type="entry name" value="Met-tRNA-FMT_C"/>
</dbReference>
<sequence>MPLRIVFMGTPEFSVPTLMDIIGQGHEVVAAYTQPPRPAGRGMAETRSPVHEKAERFGIPVFTPKSLRNSEAQDIFASLDADVAVVVAYGLILPPGVLEAPRDGCLNLHASLLPRWRGAAPIQRAVMAGDGETGIMVMRMEEGLDTGPVCMAERLAIGPDETAGSVHDRLSALGGDLMVRALGALERGALNSVPQADAGVTYAAKIDKAEARIEWSRPASEVHNHIRGLSPFPGAWCEMEIGGKPERVKILRSTLGTSSGAAEGEPGAVLGDDLSVACGNGAIRIIELQRAGKKPMSAEEFGRGAQKPVRILA</sequence>
<dbReference type="Gene3D" id="3.40.50.170">
    <property type="entry name" value="Formyl transferase, N-terminal domain"/>
    <property type="match status" value="1"/>
</dbReference>
<feature type="binding site" evidence="8">
    <location>
        <begin position="111"/>
        <end position="114"/>
    </location>
    <ligand>
        <name>(6S)-5,6,7,8-tetrahydrofolate</name>
        <dbReference type="ChEBI" id="CHEBI:57453"/>
    </ligand>
</feature>
<name>A0A1H9HFP8_9HYPH</name>
<evidence type="ECO:0000256" key="1">
    <source>
        <dbReference type="ARBA" id="ARBA00002606"/>
    </source>
</evidence>
<dbReference type="PANTHER" id="PTHR11138">
    <property type="entry name" value="METHIONYL-TRNA FORMYLTRANSFERASE"/>
    <property type="match status" value="1"/>
</dbReference>
<dbReference type="EMBL" id="FOFG01000006">
    <property type="protein sequence ID" value="SEQ61159.1"/>
    <property type="molecule type" value="Genomic_DNA"/>
</dbReference>
<evidence type="ECO:0000256" key="6">
    <source>
        <dbReference type="ARBA" id="ARBA00022917"/>
    </source>
</evidence>
<evidence type="ECO:0000259" key="10">
    <source>
        <dbReference type="Pfam" id="PF02911"/>
    </source>
</evidence>
<comment type="function">
    <text evidence="1 8">Attaches a formyl group to the free amino group of methionyl-tRNA(fMet). The formyl group appears to play a dual role in the initiator identity of N-formylmethionyl-tRNA by promoting its recognition by IF2 and preventing the misappropriation of this tRNA by the elongation apparatus.</text>
</comment>